<dbReference type="EMBL" id="OMOF01000641">
    <property type="protein sequence ID" value="SPF53533.1"/>
    <property type="molecule type" value="Genomic_DNA"/>
</dbReference>
<accession>A0A2U3LNM2</accession>
<protein>
    <submittedName>
        <fullName evidence="1">Uncharacterized protein</fullName>
    </submittedName>
</protein>
<name>A0A2U3LNM2_9FIRM</name>
<dbReference type="Proteomes" id="UP000238916">
    <property type="component" value="Unassembled WGS sequence"/>
</dbReference>
<dbReference type="AlphaFoldDB" id="A0A2U3LNM2"/>
<evidence type="ECO:0000313" key="2">
    <source>
        <dbReference type="Proteomes" id="UP000238916"/>
    </source>
</evidence>
<reference evidence="2" key="1">
    <citation type="submission" date="2018-02" db="EMBL/GenBank/DDBJ databases">
        <authorList>
            <person name="Hausmann B."/>
        </authorList>
    </citation>
    <scope>NUCLEOTIDE SEQUENCE [LARGE SCALE GENOMIC DNA]</scope>
    <source>
        <strain evidence="2">Peat soil MAG SbF1</strain>
    </source>
</reference>
<sequence>MLMVDQQTSEYDPATVYISRLGVEGAIPYDEISYEGMVGIMLEKMRLCRPEAVL</sequence>
<organism evidence="1 2">
    <name type="scientific">Candidatus Desulfosporosinus infrequens</name>
    <dbReference type="NCBI Taxonomy" id="2043169"/>
    <lineage>
        <taxon>Bacteria</taxon>
        <taxon>Bacillati</taxon>
        <taxon>Bacillota</taxon>
        <taxon>Clostridia</taxon>
        <taxon>Eubacteriales</taxon>
        <taxon>Desulfitobacteriaceae</taxon>
        <taxon>Desulfosporosinus</taxon>
    </lineage>
</organism>
<proteinExistence type="predicted"/>
<gene>
    <name evidence="1" type="ORF">SBF1_6760003</name>
</gene>
<evidence type="ECO:0000313" key="1">
    <source>
        <dbReference type="EMBL" id="SPF53533.1"/>
    </source>
</evidence>